<dbReference type="Proteomes" id="UP000184512">
    <property type="component" value="Unassembled WGS sequence"/>
</dbReference>
<organism evidence="1 2">
    <name type="scientific">Tessaracoccus bendigoensis DSM 12906</name>
    <dbReference type="NCBI Taxonomy" id="1123357"/>
    <lineage>
        <taxon>Bacteria</taxon>
        <taxon>Bacillati</taxon>
        <taxon>Actinomycetota</taxon>
        <taxon>Actinomycetes</taxon>
        <taxon>Propionibacteriales</taxon>
        <taxon>Propionibacteriaceae</taxon>
        <taxon>Tessaracoccus</taxon>
    </lineage>
</organism>
<evidence type="ECO:0000313" key="1">
    <source>
        <dbReference type="EMBL" id="SHI30945.1"/>
    </source>
</evidence>
<keyword evidence="2" id="KW-1185">Reference proteome</keyword>
<evidence type="ECO:0000313" key="2">
    <source>
        <dbReference type="Proteomes" id="UP000184512"/>
    </source>
</evidence>
<accession>A0A1M6A3A0</accession>
<protein>
    <submittedName>
        <fullName evidence="1">Uncharacterized protein</fullName>
    </submittedName>
</protein>
<gene>
    <name evidence="1" type="ORF">SAMN02745244_00078</name>
</gene>
<proteinExistence type="predicted"/>
<sequence length="62" mass="6813">MSDPREAAAMDDFIRHAAEPIGEAPEDRLQAEAHRAHSEDDVTGAVVEENLIDGTALKEEER</sequence>
<dbReference type="STRING" id="1123357.SAMN02745244_00078"/>
<dbReference type="AlphaFoldDB" id="A0A1M6A3A0"/>
<dbReference type="EMBL" id="FQZG01000003">
    <property type="protein sequence ID" value="SHI30945.1"/>
    <property type="molecule type" value="Genomic_DNA"/>
</dbReference>
<reference evidence="1 2" key="1">
    <citation type="submission" date="2016-11" db="EMBL/GenBank/DDBJ databases">
        <authorList>
            <person name="Jaros S."/>
            <person name="Januszkiewicz K."/>
            <person name="Wedrychowicz H."/>
        </authorList>
    </citation>
    <scope>NUCLEOTIDE SEQUENCE [LARGE SCALE GENOMIC DNA]</scope>
    <source>
        <strain evidence="1 2">DSM 12906</strain>
    </source>
</reference>
<name>A0A1M6A3A0_9ACTN</name>
<dbReference type="RefSeq" id="WP_139280035.1">
    <property type="nucleotide sequence ID" value="NZ_FQZG01000003.1"/>
</dbReference>